<sequence length="165" mass="18054">MGAVCSHALPVPRFQNNNRKNAKKRTRKAEMNAKAWICCVVMCVCIRRYLCQDFISLNYQEGKSLSGPFFLNLIIPDMFSCSLLCQQTTKCGSVSFDTTNKLCKMNTENSTDGTLTATTGYRFTDVTPSATLIGGCAARTCGDNDICILDDVGKMRGCTTALLTS</sequence>
<dbReference type="InterPro" id="IPR003609">
    <property type="entry name" value="Pan_app"/>
</dbReference>
<dbReference type="EMBL" id="NEDP02005506">
    <property type="protein sequence ID" value="OWF39830.1"/>
    <property type="molecule type" value="Genomic_DNA"/>
</dbReference>
<name>A0A210PTJ6_MIZYE</name>
<organism evidence="2 3">
    <name type="scientific">Mizuhopecten yessoensis</name>
    <name type="common">Japanese scallop</name>
    <name type="synonym">Patinopecten yessoensis</name>
    <dbReference type="NCBI Taxonomy" id="6573"/>
    <lineage>
        <taxon>Eukaryota</taxon>
        <taxon>Metazoa</taxon>
        <taxon>Spiralia</taxon>
        <taxon>Lophotrochozoa</taxon>
        <taxon>Mollusca</taxon>
        <taxon>Bivalvia</taxon>
        <taxon>Autobranchia</taxon>
        <taxon>Pteriomorphia</taxon>
        <taxon>Pectinida</taxon>
        <taxon>Pectinoidea</taxon>
        <taxon>Pectinidae</taxon>
        <taxon>Mizuhopecten</taxon>
    </lineage>
</organism>
<protein>
    <recommendedName>
        <fullName evidence="1">Apple domain-containing protein</fullName>
    </recommendedName>
</protein>
<evidence type="ECO:0000313" key="3">
    <source>
        <dbReference type="Proteomes" id="UP000242188"/>
    </source>
</evidence>
<feature type="domain" description="Apple" evidence="1">
    <location>
        <begin position="75"/>
        <end position="117"/>
    </location>
</feature>
<keyword evidence="3" id="KW-1185">Reference proteome</keyword>
<reference evidence="2 3" key="1">
    <citation type="journal article" date="2017" name="Nat. Ecol. Evol.">
        <title>Scallop genome provides insights into evolution of bilaterian karyotype and development.</title>
        <authorList>
            <person name="Wang S."/>
            <person name="Zhang J."/>
            <person name="Jiao W."/>
            <person name="Li J."/>
            <person name="Xun X."/>
            <person name="Sun Y."/>
            <person name="Guo X."/>
            <person name="Huan P."/>
            <person name="Dong B."/>
            <person name="Zhang L."/>
            <person name="Hu X."/>
            <person name="Sun X."/>
            <person name="Wang J."/>
            <person name="Zhao C."/>
            <person name="Wang Y."/>
            <person name="Wang D."/>
            <person name="Huang X."/>
            <person name="Wang R."/>
            <person name="Lv J."/>
            <person name="Li Y."/>
            <person name="Zhang Z."/>
            <person name="Liu B."/>
            <person name="Lu W."/>
            <person name="Hui Y."/>
            <person name="Liang J."/>
            <person name="Zhou Z."/>
            <person name="Hou R."/>
            <person name="Li X."/>
            <person name="Liu Y."/>
            <person name="Li H."/>
            <person name="Ning X."/>
            <person name="Lin Y."/>
            <person name="Zhao L."/>
            <person name="Xing Q."/>
            <person name="Dou J."/>
            <person name="Li Y."/>
            <person name="Mao J."/>
            <person name="Guo H."/>
            <person name="Dou H."/>
            <person name="Li T."/>
            <person name="Mu C."/>
            <person name="Jiang W."/>
            <person name="Fu Q."/>
            <person name="Fu X."/>
            <person name="Miao Y."/>
            <person name="Liu J."/>
            <person name="Yu Q."/>
            <person name="Li R."/>
            <person name="Liao H."/>
            <person name="Li X."/>
            <person name="Kong Y."/>
            <person name="Jiang Z."/>
            <person name="Chourrout D."/>
            <person name="Li R."/>
            <person name="Bao Z."/>
        </authorList>
    </citation>
    <scope>NUCLEOTIDE SEQUENCE [LARGE SCALE GENOMIC DNA]</scope>
    <source>
        <strain evidence="2 3">PY_sf001</strain>
    </source>
</reference>
<proteinExistence type="predicted"/>
<dbReference type="Pfam" id="PF00024">
    <property type="entry name" value="PAN_1"/>
    <property type="match status" value="1"/>
</dbReference>
<accession>A0A210PTJ6</accession>
<evidence type="ECO:0000259" key="1">
    <source>
        <dbReference type="Pfam" id="PF00024"/>
    </source>
</evidence>
<dbReference type="AlphaFoldDB" id="A0A210PTJ6"/>
<comment type="caution">
    <text evidence="2">The sequence shown here is derived from an EMBL/GenBank/DDBJ whole genome shotgun (WGS) entry which is preliminary data.</text>
</comment>
<gene>
    <name evidence="2" type="ORF">KP79_PYT21754</name>
</gene>
<evidence type="ECO:0000313" key="2">
    <source>
        <dbReference type="EMBL" id="OWF39830.1"/>
    </source>
</evidence>
<dbReference type="Proteomes" id="UP000242188">
    <property type="component" value="Unassembled WGS sequence"/>
</dbReference>